<dbReference type="InterPro" id="IPR012317">
    <property type="entry name" value="Poly(ADP-ribose)pol_cat_dom"/>
</dbReference>
<reference evidence="8" key="1">
    <citation type="submission" date="2021-02" db="EMBL/GenBank/DDBJ databases">
        <authorList>
            <person name="Nowell W R."/>
        </authorList>
    </citation>
    <scope>NUCLEOTIDE SEQUENCE</scope>
</reference>
<accession>A0A814G6R8</accession>
<evidence type="ECO:0000313" key="9">
    <source>
        <dbReference type="Proteomes" id="UP000663864"/>
    </source>
</evidence>
<evidence type="ECO:0000256" key="4">
    <source>
        <dbReference type="ARBA" id="ARBA00023027"/>
    </source>
</evidence>
<keyword evidence="4 6" id="KW-0520">NAD</keyword>
<evidence type="ECO:0000256" key="5">
    <source>
        <dbReference type="ARBA" id="ARBA00023242"/>
    </source>
</evidence>
<dbReference type="Pfam" id="PF00644">
    <property type="entry name" value="PARP"/>
    <property type="match status" value="1"/>
</dbReference>
<dbReference type="InterPro" id="IPR052056">
    <property type="entry name" value="Mono-ARTD/PARP"/>
</dbReference>
<protein>
    <recommendedName>
        <fullName evidence="6">Poly [ADP-ribose] polymerase</fullName>
        <shortName evidence="6">PARP</shortName>
        <ecNumber evidence="6">2.4.2.-</ecNumber>
    </recommendedName>
</protein>
<dbReference type="GO" id="GO:0010629">
    <property type="term" value="P:negative regulation of gene expression"/>
    <property type="evidence" value="ECO:0007669"/>
    <property type="project" value="TreeGrafter"/>
</dbReference>
<dbReference type="GO" id="GO:0003950">
    <property type="term" value="F:NAD+ poly-ADP-ribosyltransferase activity"/>
    <property type="evidence" value="ECO:0007669"/>
    <property type="project" value="UniProtKB-UniRule"/>
</dbReference>
<dbReference type="PANTHER" id="PTHR14453:SF67">
    <property type="entry name" value="POLY [ADP-RIBOSE] POLYMERASE"/>
    <property type="match status" value="1"/>
</dbReference>
<sequence length="364" mass="42365">MAEAIRETILCQYCNTLINFQDWTEHSEQCTNAHKCRVENLKNGIDNEPINILVPCEYCNKQVNAHDLEWHTRQCADKYRRQIQKLQNNETTLVPCEYCNAQVNALEWELHTNGCIEAERQMIGDLTKHTAIDPSDEQIPCEYCNKCYSIHKIESHQKRCRHKQSLSAFQPNALHDEVFGTIYSLPKHWDLSALNNLTRYILDPETEEYKFVANNFHQTLPLNQIVQIERIQNRRWYRQYDAHKEDFIERYGKSTERWLFHGCRESRSAEAIIHDCFNRSHAVNCAAGQGIYFATQAMISHGYTQPDANRLRHMFMARVLVGRTTVGSSSMRICPPGFDTTGGGNVFVTYHDAQAYGEYLIVYK</sequence>
<organism evidence="8 9">
    <name type="scientific">Rotaria sordida</name>
    <dbReference type="NCBI Taxonomy" id="392033"/>
    <lineage>
        <taxon>Eukaryota</taxon>
        <taxon>Metazoa</taxon>
        <taxon>Spiralia</taxon>
        <taxon>Gnathifera</taxon>
        <taxon>Rotifera</taxon>
        <taxon>Eurotatoria</taxon>
        <taxon>Bdelloidea</taxon>
        <taxon>Philodinida</taxon>
        <taxon>Philodinidae</taxon>
        <taxon>Rotaria</taxon>
    </lineage>
</organism>
<dbReference type="Proteomes" id="UP000663864">
    <property type="component" value="Unassembled WGS sequence"/>
</dbReference>
<dbReference type="AlphaFoldDB" id="A0A814G6R8"/>
<keyword evidence="5" id="KW-0539">Nucleus</keyword>
<dbReference type="GO" id="GO:0005634">
    <property type="term" value="C:nucleus"/>
    <property type="evidence" value="ECO:0007669"/>
    <property type="project" value="UniProtKB-SubCell"/>
</dbReference>
<keyword evidence="2 6" id="KW-0328">Glycosyltransferase</keyword>
<proteinExistence type="predicted"/>
<name>A0A814G6R8_9BILA</name>
<keyword evidence="3 6" id="KW-0808">Transferase</keyword>
<evidence type="ECO:0000256" key="1">
    <source>
        <dbReference type="ARBA" id="ARBA00004123"/>
    </source>
</evidence>
<dbReference type="GO" id="GO:0003714">
    <property type="term" value="F:transcription corepressor activity"/>
    <property type="evidence" value="ECO:0007669"/>
    <property type="project" value="TreeGrafter"/>
</dbReference>
<dbReference type="GO" id="GO:0005737">
    <property type="term" value="C:cytoplasm"/>
    <property type="evidence" value="ECO:0007669"/>
    <property type="project" value="TreeGrafter"/>
</dbReference>
<dbReference type="Gene3D" id="3.90.228.10">
    <property type="match status" value="1"/>
</dbReference>
<dbReference type="SUPFAM" id="SSF56399">
    <property type="entry name" value="ADP-ribosylation"/>
    <property type="match status" value="1"/>
</dbReference>
<gene>
    <name evidence="8" type="ORF">ZHD862_LOCUS12094</name>
</gene>
<comment type="caution">
    <text evidence="8">The sequence shown here is derived from an EMBL/GenBank/DDBJ whole genome shotgun (WGS) entry which is preliminary data.</text>
</comment>
<feature type="domain" description="PARP catalytic" evidence="7">
    <location>
        <begin position="185"/>
        <end position="364"/>
    </location>
</feature>
<evidence type="ECO:0000256" key="2">
    <source>
        <dbReference type="ARBA" id="ARBA00022676"/>
    </source>
</evidence>
<evidence type="ECO:0000256" key="3">
    <source>
        <dbReference type="ARBA" id="ARBA00022679"/>
    </source>
</evidence>
<comment type="subcellular location">
    <subcellularLocation>
        <location evidence="1">Nucleus</location>
    </subcellularLocation>
</comment>
<dbReference type="EC" id="2.4.2.-" evidence="6"/>
<dbReference type="PANTHER" id="PTHR14453">
    <property type="entry name" value="PARP/ZINC FINGER CCCH TYPE DOMAIN CONTAINING PROTEIN"/>
    <property type="match status" value="1"/>
</dbReference>
<dbReference type="PROSITE" id="PS51059">
    <property type="entry name" value="PARP_CATALYTIC"/>
    <property type="match status" value="1"/>
</dbReference>
<evidence type="ECO:0000259" key="7">
    <source>
        <dbReference type="PROSITE" id="PS51059"/>
    </source>
</evidence>
<dbReference type="EMBL" id="CAJNOT010000469">
    <property type="protein sequence ID" value="CAF0992466.1"/>
    <property type="molecule type" value="Genomic_DNA"/>
</dbReference>
<evidence type="ECO:0000313" key="8">
    <source>
        <dbReference type="EMBL" id="CAF0992466.1"/>
    </source>
</evidence>
<evidence type="ECO:0000256" key="6">
    <source>
        <dbReference type="RuleBase" id="RU362114"/>
    </source>
</evidence>